<dbReference type="EMBL" id="KV919015">
    <property type="protein sequence ID" value="OSX73149.1"/>
    <property type="molecule type" value="Genomic_DNA"/>
</dbReference>
<dbReference type="InterPro" id="IPR042103">
    <property type="entry name" value="SerRS_1_N_sf"/>
</dbReference>
<dbReference type="InterPro" id="IPR010978">
    <property type="entry name" value="tRNA-bd_arm"/>
</dbReference>
<dbReference type="GO" id="GO:0000166">
    <property type="term" value="F:nucleotide binding"/>
    <property type="evidence" value="ECO:0007669"/>
    <property type="project" value="InterPro"/>
</dbReference>
<feature type="non-terminal residue" evidence="1">
    <location>
        <position position="50"/>
    </location>
</feature>
<name>A0A1X6NWY5_PORUM</name>
<organism evidence="1 2">
    <name type="scientific">Porphyra umbilicalis</name>
    <name type="common">Purple laver</name>
    <name type="synonym">Red alga</name>
    <dbReference type="NCBI Taxonomy" id="2786"/>
    <lineage>
        <taxon>Eukaryota</taxon>
        <taxon>Rhodophyta</taxon>
        <taxon>Bangiophyceae</taxon>
        <taxon>Bangiales</taxon>
        <taxon>Bangiaceae</taxon>
        <taxon>Porphyra</taxon>
    </lineage>
</organism>
<reference evidence="1 2" key="1">
    <citation type="submission" date="2017-03" db="EMBL/GenBank/DDBJ databases">
        <title>WGS assembly of Porphyra umbilicalis.</title>
        <authorList>
            <person name="Brawley S.H."/>
            <person name="Blouin N.A."/>
            <person name="Ficko-Blean E."/>
            <person name="Wheeler G.L."/>
            <person name="Lohr M."/>
            <person name="Goodson H.V."/>
            <person name="Jenkins J.W."/>
            <person name="Blaby-Haas C.E."/>
            <person name="Helliwell K.E."/>
            <person name="Chan C."/>
            <person name="Marriage T."/>
            <person name="Bhattacharya D."/>
            <person name="Klein A.S."/>
            <person name="Badis Y."/>
            <person name="Brodie J."/>
            <person name="Cao Y."/>
            <person name="Collen J."/>
            <person name="Dittami S.M."/>
            <person name="Gachon C.M."/>
            <person name="Green B.R."/>
            <person name="Karpowicz S."/>
            <person name="Kim J.W."/>
            <person name="Kudahl U."/>
            <person name="Lin S."/>
            <person name="Michel G."/>
            <person name="Mittag M."/>
            <person name="Olson B.J."/>
            <person name="Pangilinan J."/>
            <person name="Peng Y."/>
            <person name="Qiu H."/>
            <person name="Shu S."/>
            <person name="Singer J.T."/>
            <person name="Smith A.G."/>
            <person name="Sprecher B.N."/>
            <person name="Wagner V."/>
            <person name="Wang W."/>
            <person name="Wang Z.-Y."/>
            <person name="Yan J."/>
            <person name="Yarish C."/>
            <person name="Zoeuner-Riek S."/>
            <person name="Zhuang Y."/>
            <person name="Zou Y."/>
            <person name="Lindquist E.A."/>
            <person name="Grimwood J."/>
            <person name="Barry K."/>
            <person name="Rokhsar D.S."/>
            <person name="Schmutz J."/>
            <person name="Stiller J.W."/>
            <person name="Grossman A.R."/>
            <person name="Prochnik S.E."/>
        </authorList>
    </citation>
    <scope>NUCLEOTIDE SEQUENCE [LARGE SCALE GENOMIC DNA]</scope>
    <source>
        <strain evidence="1">4086291</strain>
    </source>
</reference>
<evidence type="ECO:0000313" key="1">
    <source>
        <dbReference type="EMBL" id="OSX73149.1"/>
    </source>
</evidence>
<dbReference type="AlphaFoldDB" id="A0A1X6NWY5"/>
<sequence length="50" mass="5593">MRWVKDNIDKVKANVTARAVAVDVDTAVSLYDAYLALVTATDDARRQRNL</sequence>
<proteinExistence type="predicted"/>
<keyword evidence="2" id="KW-1185">Reference proteome</keyword>
<accession>A0A1X6NWY5</accession>
<dbReference type="Proteomes" id="UP000218209">
    <property type="component" value="Unassembled WGS sequence"/>
</dbReference>
<dbReference type="SUPFAM" id="SSF46589">
    <property type="entry name" value="tRNA-binding arm"/>
    <property type="match status" value="1"/>
</dbReference>
<protein>
    <submittedName>
        <fullName evidence="1">Uncharacterized protein</fullName>
    </submittedName>
</protein>
<dbReference type="Gene3D" id="1.10.287.40">
    <property type="entry name" value="Serine-tRNA synthetase, tRNA binding domain"/>
    <property type="match status" value="1"/>
</dbReference>
<dbReference type="OrthoDB" id="1983at2759"/>
<evidence type="ECO:0000313" key="2">
    <source>
        <dbReference type="Proteomes" id="UP000218209"/>
    </source>
</evidence>
<gene>
    <name evidence="1" type="ORF">BU14_0373s0002</name>
</gene>